<evidence type="ECO:0000313" key="1">
    <source>
        <dbReference type="EMBL" id="KAJ7306710.1"/>
    </source>
</evidence>
<keyword evidence="2" id="KW-1185">Reference proteome</keyword>
<proteinExistence type="predicted"/>
<dbReference type="Gene3D" id="1.10.600.10">
    <property type="entry name" value="Farnesyl Diphosphate Synthase"/>
    <property type="match status" value="1"/>
</dbReference>
<dbReference type="EMBL" id="JARIHO010000092">
    <property type="protein sequence ID" value="KAJ7306710.1"/>
    <property type="molecule type" value="Genomic_DNA"/>
</dbReference>
<comment type="caution">
    <text evidence="1">The sequence shown here is derived from an EMBL/GenBank/DDBJ whole genome shotgun (WGS) entry which is preliminary data.</text>
</comment>
<evidence type="ECO:0000313" key="2">
    <source>
        <dbReference type="Proteomes" id="UP001218218"/>
    </source>
</evidence>
<protein>
    <submittedName>
        <fullName evidence="1">Isoprenoid synthase domain-containing protein</fullName>
    </submittedName>
</protein>
<organism evidence="1 2">
    <name type="scientific">Mycena albidolilacea</name>
    <dbReference type="NCBI Taxonomy" id="1033008"/>
    <lineage>
        <taxon>Eukaryota</taxon>
        <taxon>Fungi</taxon>
        <taxon>Dikarya</taxon>
        <taxon>Basidiomycota</taxon>
        <taxon>Agaricomycotina</taxon>
        <taxon>Agaricomycetes</taxon>
        <taxon>Agaricomycetidae</taxon>
        <taxon>Agaricales</taxon>
        <taxon>Marasmiineae</taxon>
        <taxon>Mycenaceae</taxon>
        <taxon>Mycena</taxon>
    </lineage>
</organism>
<reference evidence="1" key="1">
    <citation type="submission" date="2023-03" db="EMBL/GenBank/DDBJ databases">
        <title>Massive genome expansion in bonnet fungi (Mycena s.s.) driven by repeated elements and novel gene families across ecological guilds.</title>
        <authorList>
            <consortium name="Lawrence Berkeley National Laboratory"/>
            <person name="Harder C.B."/>
            <person name="Miyauchi S."/>
            <person name="Viragh M."/>
            <person name="Kuo A."/>
            <person name="Thoen E."/>
            <person name="Andreopoulos B."/>
            <person name="Lu D."/>
            <person name="Skrede I."/>
            <person name="Drula E."/>
            <person name="Henrissat B."/>
            <person name="Morin E."/>
            <person name="Kohler A."/>
            <person name="Barry K."/>
            <person name="LaButti K."/>
            <person name="Morin E."/>
            <person name="Salamov A."/>
            <person name="Lipzen A."/>
            <person name="Mereny Z."/>
            <person name="Hegedus B."/>
            <person name="Baldrian P."/>
            <person name="Stursova M."/>
            <person name="Weitz H."/>
            <person name="Taylor A."/>
            <person name="Grigoriev I.V."/>
            <person name="Nagy L.G."/>
            <person name="Martin F."/>
            <person name="Kauserud H."/>
        </authorList>
    </citation>
    <scope>NUCLEOTIDE SEQUENCE</scope>
    <source>
        <strain evidence="1">CBHHK002</strain>
    </source>
</reference>
<sequence length="356" mass="39699">MAPVPLTPLQFRFSTPLLPEEVRASATLTLLPVRMHSMEDVASKANRDLKEEWTTAFGKPPSGAAGESPHGHLVPFALPECLPERVYMCAYIMDYMLWHDNLADAHRQGDGVDKSKAISALHSLSADLAGGTDPTSTSSSPQGSESLERRMMHRLLALDQPAASALLQEWVRYAAYSAESFAKEFPALEEYIEHRFYDAALLLYYAVSGFGAACLPLSPEEHVLAAPLISCLGNACALTNDYYSWDKELAVHTAAGGHGRVYNCVAWIMEKYSCDIDMARELLREKIQGYERQFQAMWRNWEENGVEVDAEDEGKVDVGKVQRYVQAAMFATSGSAYWHVRAPRYNGGEWRRIPRA</sequence>
<dbReference type="SUPFAM" id="SSF48576">
    <property type="entry name" value="Terpenoid synthases"/>
    <property type="match status" value="1"/>
</dbReference>
<name>A0AAD6Z4C4_9AGAR</name>
<dbReference type="Proteomes" id="UP001218218">
    <property type="component" value="Unassembled WGS sequence"/>
</dbReference>
<gene>
    <name evidence="1" type="ORF">DFH08DRAFT_975954</name>
</gene>
<dbReference type="AlphaFoldDB" id="A0AAD6Z4C4"/>
<dbReference type="InterPro" id="IPR008949">
    <property type="entry name" value="Isoprenoid_synthase_dom_sf"/>
</dbReference>
<dbReference type="Pfam" id="PF19086">
    <property type="entry name" value="Terpene_syn_C_2"/>
    <property type="match status" value="1"/>
</dbReference>
<accession>A0AAD6Z4C4</accession>